<dbReference type="Gene3D" id="3.40.50.720">
    <property type="entry name" value="NAD(P)-binding Rossmann-like Domain"/>
    <property type="match status" value="1"/>
</dbReference>
<reference evidence="6" key="1">
    <citation type="journal article" date="2005" name="Science">
        <title>Life at depth: Photobacterium profundum genome sequence and expression analysis.</title>
        <authorList>
            <person name="Vezzi A."/>
            <person name="Campanaro S."/>
            <person name="D'Angelo M."/>
            <person name="Simonato F."/>
            <person name="Vitulo N."/>
            <person name="Lauro F.M."/>
            <person name="Cestaro A."/>
            <person name="Malacrida G."/>
            <person name="Simionati B."/>
            <person name="Cannata N."/>
            <person name="Romualdi C."/>
            <person name="Bartlett D.H."/>
            <person name="Valle G."/>
        </authorList>
    </citation>
    <scope>NUCLEOTIDE SEQUENCE [LARGE SCALE GENOMIC DNA]</scope>
    <source>
        <strain evidence="6">ATCC BAA-1253 / SS9</strain>
    </source>
</reference>
<dbReference type="HOGENOM" id="CLU_027324_1_0_6"/>
<dbReference type="GO" id="GO:0019698">
    <property type="term" value="P:D-galacturonate catabolic process"/>
    <property type="evidence" value="ECO:0007669"/>
    <property type="project" value="TreeGrafter"/>
</dbReference>
<dbReference type="SUPFAM" id="SSF51735">
    <property type="entry name" value="NAD(P)-binding Rossmann-fold domains"/>
    <property type="match status" value="1"/>
</dbReference>
<dbReference type="SUPFAM" id="SSF48179">
    <property type="entry name" value="6-phosphogluconate dehydrogenase C-terminal domain-like"/>
    <property type="match status" value="1"/>
</dbReference>
<dbReference type="Pfam" id="PF08125">
    <property type="entry name" value="Mannitol_dh_C"/>
    <property type="match status" value="1"/>
</dbReference>
<evidence type="ECO:0000313" key="5">
    <source>
        <dbReference type="EMBL" id="CAG23382.1"/>
    </source>
</evidence>
<protein>
    <submittedName>
        <fullName evidence="5">Hypothetical altronate oxidoreductase</fullName>
    </submittedName>
</protein>
<dbReference type="RefSeq" id="WP_011221543.1">
    <property type="nucleotide sequence ID" value="NC_006371.1"/>
</dbReference>
<dbReference type="GO" id="GO:0009026">
    <property type="term" value="F:tagaturonate reductase activity"/>
    <property type="evidence" value="ECO:0007669"/>
    <property type="project" value="TreeGrafter"/>
</dbReference>
<dbReference type="eggNOG" id="COG0246">
    <property type="taxonomic scope" value="Bacteria"/>
</dbReference>
<dbReference type="GO" id="GO:0008926">
    <property type="term" value="F:mannitol-1-phosphate 5-dehydrogenase activity"/>
    <property type="evidence" value="ECO:0007669"/>
    <property type="project" value="TreeGrafter"/>
</dbReference>
<keyword evidence="2" id="KW-0520">NAD</keyword>
<evidence type="ECO:0000313" key="6">
    <source>
        <dbReference type="Proteomes" id="UP000000593"/>
    </source>
</evidence>
<proteinExistence type="predicted"/>
<dbReference type="InterPro" id="IPR013118">
    <property type="entry name" value="Mannitol_DH_C"/>
</dbReference>
<feature type="domain" description="Mannitol dehydrogenase C-terminal" evidence="4">
    <location>
        <begin position="273"/>
        <end position="470"/>
    </location>
</feature>
<dbReference type="NCBIfam" id="NF002969">
    <property type="entry name" value="PRK03643.1"/>
    <property type="match status" value="1"/>
</dbReference>
<evidence type="ECO:0000259" key="3">
    <source>
        <dbReference type="Pfam" id="PF01232"/>
    </source>
</evidence>
<dbReference type="PANTHER" id="PTHR30524:SF0">
    <property type="entry name" value="ALTRONATE OXIDOREDUCTASE-RELATED"/>
    <property type="match status" value="1"/>
</dbReference>
<feature type="domain" description="Mannitol dehydrogenase N-terminal" evidence="3">
    <location>
        <begin position="17"/>
        <end position="262"/>
    </location>
</feature>
<dbReference type="GO" id="GO:0005829">
    <property type="term" value="C:cytosol"/>
    <property type="evidence" value="ECO:0007669"/>
    <property type="project" value="TreeGrafter"/>
</dbReference>
<dbReference type="EMBL" id="CR378679">
    <property type="protein sequence ID" value="CAG23382.1"/>
    <property type="molecule type" value="Genomic_DNA"/>
</dbReference>
<evidence type="ECO:0000259" key="4">
    <source>
        <dbReference type="Pfam" id="PF08125"/>
    </source>
</evidence>
<accession>Q6LH48</accession>
<dbReference type="STRING" id="298386.PBPRB1516"/>
<dbReference type="InterPro" id="IPR013131">
    <property type="entry name" value="Mannitol_DH_N"/>
</dbReference>
<dbReference type="Gene3D" id="1.10.1040.10">
    <property type="entry name" value="N-(1-d-carboxylethyl)-l-norvaline Dehydrogenase, domain 2"/>
    <property type="match status" value="1"/>
</dbReference>
<dbReference type="PANTHER" id="PTHR30524">
    <property type="entry name" value="MANNITOL-1-PHOSPHATE 5-DEHYDROGENASE"/>
    <property type="match status" value="1"/>
</dbReference>
<evidence type="ECO:0000256" key="2">
    <source>
        <dbReference type="ARBA" id="ARBA00023027"/>
    </source>
</evidence>
<sequence length="485" mass="55563">MKTLNRKQFDLPKYTTRALQFGEGNFLRGFLDWQIEKLNRTTNLDMGIAVVRPIDSDFPALLNAQDCLYTNIIRGLDENNQPVEETTIISSINTEIPLYQDYDAFLALAEDANIKFIFSNTTEAGIEFNAKDSFSDSPPSTFPAKLTQWLARRYLVLENNNLEGLYIIPCELIDYNGEKLKQVILQYIDLWRLDESFRVWVEQKITFCSTLVDRIVTGHPREELPSLEEKVGYHDQFMVTAEYFYLFVIQGPKDLIKDLKLEGQNLNIKIVEDIKPYKERKVAILNGAHTAMVPVAYMSGLNTVGEAMNCRLISQFVENLIDEEIIPVLSLPKDELSQFAHDVIKRFKNPYIKHQLTSISLNSMAKWKTRILPQLIANTEITGSAPKLMSLAFAAQILFYRGIRNDQAIPLNDQENWLLFFKQSWSDVDNGKLSLNELVEKICANENHWEFNLNALPLFTEQVTGFLQEMLHEGVASVLSKELGA</sequence>
<organism evidence="5 6">
    <name type="scientific">Photobacterium profundum (strain SS9)</name>
    <dbReference type="NCBI Taxonomy" id="298386"/>
    <lineage>
        <taxon>Bacteria</taxon>
        <taxon>Pseudomonadati</taxon>
        <taxon>Pseudomonadota</taxon>
        <taxon>Gammaproteobacteria</taxon>
        <taxon>Vibrionales</taxon>
        <taxon>Vibrionaceae</taxon>
        <taxon>Photobacterium</taxon>
    </lineage>
</organism>
<dbReference type="Proteomes" id="UP000000593">
    <property type="component" value="Chromosome 2"/>
</dbReference>
<dbReference type="InterPro" id="IPR008927">
    <property type="entry name" value="6-PGluconate_DH-like_C_sf"/>
</dbReference>
<dbReference type="GO" id="GO:0019592">
    <property type="term" value="P:mannitol catabolic process"/>
    <property type="evidence" value="ECO:0007669"/>
    <property type="project" value="TreeGrafter"/>
</dbReference>
<evidence type="ECO:0000256" key="1">
    <source>
        <dbReference type="ARBA" id="ARBA00023002"/>
    </source>
</evidence>
<gene>
    <name evidence="5" type="ordered locus">PBPRB1516</name>
</gene>
<dbReference type="KEGG" id="ppr:PBPRB1516"/>
<dbReference type="AlphaFoldDB" id="Q6LH48"/>
<name>Q6LH48_PHOPR</name>
<dbReference type="InterPro" id="IPR036291">
    <property type="entry name" value="NAD(P)-bd_dom_sf"/>
</dbReference>
<keyword evidence="6" id="KW-1185">Reference proteome</keyword>
<dbReference type="Pfam" id="PF01232">
    <property type="entry name" value="Mannitol_dh"/>
    <property type="match status" value="1"/>
</dbReference>
<dbReference type="InterPro" id="IPR013328">
    <property type="entry name" value="6PGD_dom2"/>
</dbReference>
<keyword evidence="1" id="KW-0560">Oxidoreductase</keyword>